<dbReference type="EMBL" id="KL198026">
    <property type="protein sequence ID" value="KDQ16828.1"/>
    <property type="molecule type" value="Genomic_DNA"/>
</dbReference>
<evidence type="ECO:0000313" key="8">
    <source>
        <dbReference type="Proteomes" id="UP000027195"/>
    </source>
</evidence>
<dbReference type="Pfam" id="PF06140">
    <property type="entry name" value="Ifi-6-16"/>
    <property type="match status" value="1"/>
</dbReference>
<evidence type="ECO:0000256" key="1">
    <source>
        <dbReference type="ARBA" id="ARBA00004141"/>
    </source>
</evidence>
<evidence type="ECO:0000256" key="4">
    <source>
        <dbReference type="ARBA" id="ARBA00022989"/>
    </source>
</evidence>
<dbReference type="InParanoid" id="A0A067MM74"/>
<gene>
    <name evidence="7" type="ORF">BOTBODRAFT_30730</name>
</gene>
<dbReference type="InterPro" id="IPR038213">
    <property type="entry name" value="IFI6/IFI27-like_sf"/>
</dbReference>
<dbReference type="AlphaFoldDB" id="A0A067MM74"/>
<evidence type="ECO:0000256" key="2">
    <source>
        <dbReference type="ARBA" id="ARBA00007262"/>
    </source>
</evidence>
<dbReference type="PANTHER" id="PTHR16932">
    <property type="entry name" value="INTERFERON ALPHA-INDUCIBLE PROTEIN 27"/>
    <property type="match status" value="1"/>
</dbReference>
<sequence>MLANVSLADALKYGSGTVLVVGGAATLLMPVILPAVGFGPAGPIAGSIATTIQASYGGAVTAGSWFAVAQSAGAAGISTAATASGAGATGGGATILLWDTLFGGSSTGADAGGGEFEFVGDGPISCSCRCSVPETLEGDKNPGARGAIVDESTTAPENKPEDEDAGNEKAEGKAKADGDGEPEEAYAKSVKDMIETARRAAAAAAAGGAERLKKIDVMGAVSDGAATVAAFGKEAGAKGSEIFHTAVEGAGKLKDMDAKDVMEV</sequence>
<dbReference type="Proteomes" id="UP000027195">
    <property type="component" value="Unassembled WGS sequence"/>
</dbReference>
<dbReference type="Gene3D" id="6.10.110.10">
    <property type="match status" value="1"/>
</dbReference>
<accession>A0A067MM74</accession>
<evidence type="ECO:0000256" key="5">
    <source>
        <dbReference type="ARBA" id="ARBA00023136"/>
    </source>
</evidence>
<dbReference type="GO" id="GO:0016020">
    <property type="term" value="C:membrane"/>
    <property type="evidence" value="ECO:0007669"/>
    <property type="project" value="UniProtKB-SubCell"/>
</dbReference>
<comment type="subcellular location">
    <subcellularLocation>
        <location evidence="1">Membrane</location>
        <topology evidence="1">Multi-pass membrane protein</topology>
    </subcellularLocation>
</comment>
<organism evidence="7 8">
    <name type="scientific">Botryobasidium botryosum (strain FD-172 SS1)</name>
    <dbReference type="NCBI Taxonomy" id="930990"/>
    <lineage>
        <taxon>Eukaryota</taxon>
        <taxon>Fungi</taxon>
        <taxon>Dikarya</taxon>
        <taxon>Basidiomycota</taxon>
        <taxon>Agaricomycotina</taxon>
        <taxon>Agaricomycetes</taxon>
        <taxon>Cantharellales</taxon>
        <taxon>Botryobasidiaceae</taxon>
        <taxon>Botryobasidium</taxon>
    </lineage>
</organism>
<evidence type="ECO:0000256" key="6">
    <source>
        <dbReference type="SAM" id="MobiDB-lite"/>
    </source>
</evidence>
<keyword evidence="3" id="KW-0812">Transmembrane</keyword>
<comment type="similarity">
    <text evidence="2">Belongs to the IFI6/IFI27 family.</text>
</comment>
<dbReference type="PANTHER" id="PTHR16932:SF18">
    <property type="entry name" value="INTERFERON, ALPHA-INDUCIBLE PROTEIN 27-LIKE 2"/>
    <property type="match status" value="1"/>
</dbReference>
<feature type="compositionally biased region" description="Basic and acidic residues" evidence="6">
    <location>
        <begin position="166"/>
        <end position="178"/>
    </location>
</feature>
<name>A0A067MM74_BOTB1</name>
<keyword evidence="8" id="KW-1185">Reference proteome</keyword>
<keyword evidence="4" id="KW-1133">Transmembrane helix</keyword>
<evidence type="ECO:0000313" key="7">
    <source>
        <dbReference type="EMBL" id="KDQ16828.1"/>
    </source>
</evidence>
<proteinExistence type="inferred from homology"/>
<feature type="region of interest" description="Disordered" evidence="6">
    <location>
        <begin position="135"/>
        <end position="185"/>
    </location>
</feature>
<dbReference type="HOGENOM" id="CLU_1053716_0_0_1"/>
<keyword evidence="5" id="KW-0472">Membrane</keyword>
<evidence type="ECO:0000256" key="3">
    <source>
        <dbReference type="ARBA" id="ARBA00022692"/>
    </source>
</evidence>
<dbReference type="InterPro" id="IPR009311">
    <property type="entry name" value="IFI6/IFI27-like"/>
</dbReference>
<protein>
    <submittedName>
        <fullName evidence="7">Uncharacterized protein</fullName>
    </submittedName>
</protein>
<dbReference type="OrthoDB" id="440424at2759"/>
<reference evidence="8" key="1">
    <citation type="journal article" date="2014" name="Proc. Natl. Acad. Sci. U.S.A.">
        <title>Extensive sampling of basidiomycete genomes demonstrates inadequacy of the white-rot/brown-rot paradigm for wood decay fungi.</title>
        <authorList>
            <person name="Riley R."/>
            <person name="Salamov A.A."/>
            <person name="Brown D.W."/>
            <person name="Nagy L.G."/>
            <person name="Floudas D."/>
            <person name="Held B.W."/>
            <person name="Levasseur A."/>
            <person name="Lombard V."/>
            <person name="Morin E."/>
            <person name="Otillar R."/>
            <person name="Lindquist E.A."/>
            <person name="Sun H."/>
            <person name="LaButti K.M."/>
            <person name="Schmutz J."/>
            <person name="Jabbour D."/>
            <person name="Luo H."/>
            <person name="Baker S.E."/>
            <person name="Pisabarro A.G."/>
            <person name="Walton J.D."/>
            <person name="Blanchette R.A."/>
            <person name="Henrissat B."/>
            <person name="Martin F."/>
            <person name="Cullen D."/>
            <person name="Hibbett D.S."/>
            <person name="Grigoriev I.V."/>
        </authorList>
    </citation>
    <scope>NUCLEOTIDE SEQUENCE [LARGE SCALE GENOMIC DNA]</scope>
    <source>
        <strain evidence="8">FD-172 SS1</strain>
    </source>
</reference>